<keyword evidence="2" id="KW-0378">Hydrolase</keyword>
<name>A0A1N7PSY0_9RHOB</name>
<dbReference type="Gene3D" id="2.40.100.10">
    <property type="entry name" value="Cyclophilin-like"/>
    <property type="match status" value="1"/>
</dbReference>
<evidence type="ECO:0000313" key="6">
    <source>
        <dbReference type="Proteomes" id="UP000186141"/>
    </source>
</evidence>
<dbReference type="Pfam" id="PF02626">
    <property type="entry name" value="CT_A_B"/>
    <property type="match status" value="1"/>
</dbReference>
<keyword evidence="1" id="KW-0547">Nucleotide-binding</keyword>
<dbReference type="AlphaFoldDB" id="A0A1N7PSY0"/>
<evidence type="ECO:0000256" key="2">
    <source>
        <dbReference type="ARBA" id="ARBA00022801"/>
    </source>
</evidence>
<dbReference type="RefSeq" id="WP_076532577.1">
    <property type="nucleotide sequence ID" value="NZ_BMEH01000006.1"/>
</dbReference>
<dbReference type="InterPro" id="IPR052708">
    <property type="entry name" value="PxpC"/>
</dbReference>
<dbReference type="Proteomes" id="UP000186141">
    <property type="component" value="Unassembled WGS sequence"/>
</dbReference>
<sequence>MSRLVVERCAPGVSVQDGGRTGWRRYGVSTAGAMDRLALAVANVLVGNGPDCAAVEVTLAGARFRVAEGPVLVAVGGPGAVLSVDGLKIPQGASARADTGQMVEISAILGGVYGYLAVAGGIALPPEMGSRSAHLRSGIGGGLLTPGDNLPVGRGALTPRAMDQIPAHTSGAIRCIPGPQEDWFAADALDLLVAADWQIDMRSDRMGRFLVGPRLAPDERSMVSDGVLPGSIQVPPAGQPIILMRDCQTTGGYPKLATVISADLDRLAQLPAGANFRLALVERADAVAAAQRLAHTIAGLVAHPSGRIDSRRLLSANLIDGMVDATADPFSV</sequence>
<reference evidence="5 6" key="1">
    <citation type="submission" date="2017-01" db="EMBL/GenBank/DDBJ databases">
        <authorList>
            <person name="Mah S.A."/>
            <person name="Swanson W.J."/>
            <person name="Moy G.W."/>
            <person name="Vacquier V.D."/>
        </authorList>
    </citation>
    <scope>NUCLEOTIDE SEQUENCE [LARGE SCALE GENOMIC DNA]</scope>
    <source>
        <strain evidence="5 6">DSM 26375</strain>
    </source>
</reference>
<protein>
    <submittedName>
        <fullName evidence="5">Biotin-dependent carboxylase uncharacterized domain-containing protein</fullName>
    </submittedName>
</protein>
<accession>A0A1N7PSY0</accession>
<evidence type="ECO:0000259" key="4">
    <source>
        <dbReference type="SMART" id="SM00797"/>
    </source>
</evidence>
<dbReference type="NCBIfam" id="TIGR00724">
    <property type="entry name" value="urea_amlyse_rel"/>
    <property type="match status" value="1"/>
</dbReference>
<dbReference type="SMART" id="SM00797">
    <property type="entry name" value="AHS2"/>
    <property type="match status" value="1"/>
</dbReference>
<feature type="domain" description="Carboxyltransferase" evidence="4">
    <location>
        <begin position="25"/>
        <end position="296"/>
    </location>
</feature>
<dbReference type="STRING" id="1086013.SAMN05421774_106106"/>
<keyword evidence="6" id="KW-1185">Reference proteome</keyword>
<evidence type="ECO:0000256" key="3">
    <source>
        <dbReference type="ARBA" id="ARBA00022840"/>
    </source>
</evidence>
<dbReference type="OrthoDB" id="9768696at2"/>
<evidence type="ECO:0000313" key="5">
    <source>
        <dbReference type="EMBL" id="SIT13655.1"/>
    </source>
</evidence>
<organism evidence="5 6">
    <name type="scientific">Gemmobacter megaterium</name>
    <dbReference type="NCBI Taxonomy" id="1086013"/>
    <lineage>
        <taxon>Bacteria</taxon>
        <taxon>Pseudomonadati</taxon>
        <taxon>Pseudomonadota</taxon>
        <taxon>Alphaproteobacteria</taxon>
        <taxon>Rhodobacterales</taxon>
        <taxon>Paracoccaceae</taxon>
        <taxon>Gemmobacter</taxon>
    </lineage>
</organism>
<gene>
    <name evidence="5" type="ORF">SAMN05421774_106106</name>
</gene>
<dbReference type="InterPro" id="IPR029000">
    <property type="entry name" value="Cyclophilin-like_dom_sf"/>
</dbReference>
<dbReference type="GO" id="GO:0016787">
    <property type="term" value="F:hydrolase activity"/>
    <property type="evidence" value="ECO:0007669"/>
    <property type="project" value="UniProtKB-KW"/>
</dbReference>
<dbReference type="PANTHER" id="PTHR43309:SF3">
    <property type="entry name" value="5-OXOPROLINASE SUBUNIT C"/>
    <property type="match status" value="1"/>
</dbReference>
<dbReference type="EMBL" id="FTOT01000006">
    <property type="protein sequence ID" value="SIT13655.1"/>
    <property type="molecule type" value="Genomic_DNA"/>
</dbReference>
<dbReference type="InterPro" id="IPR003778">
    <property type="entry name" value="CT_A_B"/>
</dbReference>
<dbReference type="GO" id="GO:0005524">
    <property type="term" value="F:ATP binding"/>
    <property type="evidence" value="ECO:0007669"/>
    <property type="project" value="UniProtKB-KW"/>
</dbReference>
<evidence type="ECO:0000256" key="1">
    <source>
        <dbReference type="ARBA" id="ARBA00022741"/>
    </source>
</evidence>
<dbReference type="SUPFAM" id="SSF50891">
    <property type="entry name" value="Cyclophilin-like"/>
    <property type="match status" value="1"/>
</dbReference>
<proteinExistence type="predicted"/>
<keyword evidence="3" id="KW-0067">ATP-binding</keyword>
<dbReference type="PANTHER" id="PTHR43309">
    <property type="entry name" value="5-OXOPROLINASE SUBUNIT C"/>
    <property type="match status" value="1"/>
</dbReference>